<dbReference type="EMBL" id="CR450812">
    <property type="status" value="NOT_ANNOTATED_CDS"/>
    <property type="molecule type" value="Genomic_DNA"/>
</dbReference>
<feature type="region of interest" description="Disordered" evidence="5">
    <location>
        <begin position="46"/>
        <end position="121"/>
    </location>
</feature>
<dbReference type="GO" id="GO:0051455">
    <property type="term" value="P:spindle attachment to meiosis I kinetochore"/>
    <property type="evidence" value="ECO:0000318"/>
    <property type="project" value="GO_Central"/>
</dbReference>
<dbReference type="PANTHER" id="PTHR16684:SF11">
    <property type="entry name" value="CENTROMERE PROTEIN C"/>
    <property type="match status" value="1"/>
</dbReference>
<proteinExistence type="evidence at protein level"/>
<feature type="compositionally biased region" description="Basic residues" evidence="5">
    <location>
        <begin position="682"/>
        <end position="693"/>
    </location>
</feature>
<dbReference type="ExpressionAtlas" id="E7FAC3">
    <property type="expression patterns" value="baseline"/>
</dbReference>
<reference evidence="7 8" key="2">
    <citation type="journal article" date="2013" name="Nature">
        <title>The zebrafish reference genome sequence and its relationship to the human genome.</title>
        <authorList>
            <consortium name="Genome Reference Consortium Zebrafish"/>
            <person name="Howe K."/>
            <person name="Clark M.D."/>
            <person name="Torroja C.F."/>
            <person name="Torrance J."/>
            <person name="Berthelot C."/>
            <person name="Muffato M."/>
            <person name="Collins J.E."/>
            <person name="Humphray S."/>
            <person name="McLaren K."/>
            <person name="Matthews L."/>
            <person name="McLaren S."/>
            <person name="Sealy I."/>
            <person name="Caccamo M."/>
            <person name="Churcher C."/>
            <person name="Scott C."/>
            <person name="Barrett J.C."/>
            <person name="Koch R."/>
            <person name="Rauch G.J."/>
            <person name="White S."/>
            <person name="Chow W."/>
            <person name="Kilian B."/>
            <person name="Quintais L.T."/>
            <person name="Guerra-Assuncao J.A."/>
            <person name="Zhou Y."/>
            <person name="Gu Y."/>
            <person name="Yen J."/>
            <person name="Vogel J.H."/>
            <person name="Eyre T."/>
            <person name="Redmond S."/>
            <person name="Banerjee R."/>
            <person name="Chi J."/>
            <person name="Fu B."/>
            <person name="Langley E."/>
            <person name="Maguire S.F."/>
            <person name="Laird G.K."/>
            <person name="Lloyd D."/>
            <person name="Kenyon E."/>
            <person name="Donaldson S."/>
            <person name="Sehra H."/>
            <person name="Almeida-King J."/>
            <person name="Loveland J."/>
            <person name="Trevanion S."/>
            <person name="Jones M."/>
            <person name="Quail M."/>
            <person name="Willey D."/>
            <person name="Hunt A."/>
            <person name="Burton J."/>
            <person name="Sims S."/>
            <person name="McLay K."/>
            <person name="Plumb B."/>
            <person name="Davis J."/>
            <person name="Clee C."/>
            <person name="Oliver K."/>
            <person name="Clark R."/>
            <person name="Riddle C."/>
            <person name="Elliot D."/>
            <person name="Eliott D."/>
            <person name="Threadgold G."/>
            <person name="Harden G."/>
            <person name="Ware D."/>
            <person name="Begum S."/>
            <person name="Mortimore B."/>
            <person name="Mortimer B."/>
            <person name="Kerry G."/>
            <person name="Heath P."/>
            <person name="Phillimore B."/>
            <person name="Tracey A."/>
            <person name="Corby N."/>
            <person name="Dunn M."/>
            <person name="Johnson C."/>
            <person name="Wood J."/>
            <person name="Clark S."/>
            <person name="Pelan S."/>
            <person name="Griffiths G."/>
            <person name="Smith M."/>
            <person name="Glithero R."/>
            <person name="Howden P."/>
            <person name="Barker N."/>
            <person name="Lloyd C."/>
            <person name="Stevens C."/>
            <person name="Harley J."/>
            <person name="Holt K."/>
            <person name="Panagiotidis G."/>
            <person name="Lovell J."/>
            <person name="Beasley H."/>
            <person name="Henderson C."/>
            <person name="Gordon D."/>
            <person name="Auger K."/>
            <person name="Wright D."/>
            <person name="Collins J."/>
            <person name="Raisen C."/>
            <person name="Dyer L."/>
            <person name="Leung K."/>
            <person name="Robertson L."/>
            <person name="Ambridge K."/>
            <person name="Leongamornlert D."/>
            <person name="McGuire S."/>
            <person name="Gilderthorp R."/>
            <person name="Griffiths C."/>
            <person name="Manthravadi D."/>
            <person name="Nichol S."/>
            <person name="Barker G."/>
            <person name="Whitehead S."/>
            <person name="Kay M."/>
            <person name="Brown J."/>
            <person name="Murnane C."/>
            <person name="Gray E."/>
            <person name="Humphries M."/>
            <person name="Sycamore N."/>
            <person name="Barker D."/>
            <person name="Saunders D."/>
            <person name="Wallis J."/>
            <person name="Babbage A."/>
            <person name="Hammond S."/>
            <person name="Mashreghi-Mohammadi M."/>
            <person name="Barr L."/>
            <person name="Martin S."/>
            <person name="Wray P."/>
            <person name="Ellington A."/>
            <person name="Matthews N."/>
            <person name="Ellwood M."/>
            <person name="Woodmansey R."/>
            <person name="Clark G."/>
            <person name="Cooper J."/>
            <person name="Cooper J."/>
            <person name="Tromans A."/>
            <person name="Grafham D."/>
            <person name="Skuce C."/>
            <person name="Pandian R."/>
            <person name="Andrews R."/>
            <person name="Harrison E."/>
            <person name="Kimberley A."/>
            <person name="Garnett J."/>
            <person name="Fosker N."/>
            <person name="Hall R."/>
            <person name="Garner P."/>
            <person name="Kelly D."/>
            <person name="Bird C."/>
            <person name="Palmer S."/>
            <person name="Gehring I."/>
            <person name="Berger A."/>
            <person name="Dooley C.M."/>
            <person name="Ersan-Urun Z."/>
            <person name="Eser C."/>
            <person name="Geiger H."/>
            <person name="Geisler M."/>
            <person name="Karotki L."/>
            <person name="Kirn A."/>
            <person name="Konantz J."/>
            <person name="Konantz M."/>
            <person name="Oberlander M."/>
            <person name="Rudolph-Geiger S."/>
            <person name="Teucke M."/>
            <person name="Lanz C."/>
            <person name="Raddatz G."/>
            <person name="Osoegawa K."/>
            <person name="Zhu B."/>
            <person name="Rapp A."/>
            <person name="Widaa S."/>
            <person name="Langford C."/>
            <person name="Yang F."/>
            <person name="Schuster S.C."/>
            <person name="Carter N.P."/>
            <person name="Harrow J."/>
            <person name="Ning Z."/>
            <person name="Herrero J."/>
            <person name="Searle S.M."/>
            <person name="Enright A."/>
            <person name="Geisler R."/>
            <person name="Plasterk R.H."/>
            <person name="Lee C."/>
            <person name="Westerfield M."/>
            <person name="de Jong P.J."/>
            <person name="Zon L.I."/>
            <person name="Postlethwait J.H."/>
            <person name="Nusslein-Volhard C."/>
            <person name="Hubbard T.J."/>
            <person name="Roest Crollius H."/>
            <person name="Rogers J."/>
            <person name="Stemple D.L."/>
        </authorList>
    </citation>
    <scope>NUCLEOTIDE SEQUENCE [LARGE SCALE GENOMIC DNA]</scope>
    <source>
        <strain evidence="7">Tuebingen</strain>
    </source>
</reference>
<feature type="compositionally biased region" description="Polar residues" evidence="5">
    <location>
        <begin position="600"/>
        <end position="634"/>
    </location>
</feature>
<evidence type="ECO:0000313" key="9">
    <source>
        <dbReference type="RefSeq" id="XP_706520.4"/>
    </source>
</evidence>
<dbReference type="InterPro" id="IPR025974">
    <property type="entry name" value="Mif2/CENP-C_cupin"/>
</dbReference>
<dbReference type="Bgee" id="ENSDARG00000087238">
    <property type="expression patterns" value="Expressed in testis and 28 other cell types or tissues"/>
</dbReference>
<dbReference type="GO" id="GO:0051315">
    <property type="term" value="P:attachment of mitotic spindle microtubules to kinetochore"/>
    <property type="evidence" value="ECO:0000318"/>
    <property type="project" value="GO_Central"/>
</dbReference>
<evidence type="ECO:0000256" key="2">
    <source>
        <dbReference type="ARBA" id="ARBA00010291"/>
    </source>
</evidence>
<dbReference type="GeneTree" id="ENSGT00390000016737"/>
<evidence type="ECO:0000313" key="8">
    <source>
        <dbReference type="Proteomes" id="UP000000437"/>
    </source>
</evidence>
<dbReference type="InterPro" id="IPR028386">
    <property type="entry name" value="CENP-C/Mif2/cnp3"/>
</dbReference>
<keyword evidence="4" id="KW-0539">Nucleus</keyword>
<feature type="compositionally biased region" description="Basic and acidic residues" evidence="5">
    <location>
        <begin position="564"/>
        <end position="573"/>
    </location>
</feature>
<dbReference type="Gene3D" id="2.60.120.10">
    <property type="entry name" value="Jelly Rolls"/>
    <property type="match status" value="1"/>
</dbReference>
<evidence type="ECO:0000256" key="1">
    <source>
        <dbReference type="ARBA" id="ARBA00004123"/>
    </source>
</evidence>
<comment type="similarity">
    <text evidence="2">Belongs to the CENP-C/MIF2 family.</text>
</comment>
<reference evidence="9" key="3">
    <citation type="submission" date="2025-04" db="UniProtKB">
        <authorList>
            <consortium name="RefSeq"/>
        </authorList>
    </citation>
    <scope>IDENTIFICATION</scope>
    <source>
        <strain evidence="9">Tuebingen</strain>
    </source>
</reference>
<keyword evidence="11" id="KW-1267">Proteomics identification</keyword>
<feature type="compositionally biased region" description="Basic residues" evidence="5">
    <location>
        <begin position="815"/>
        <end position="833"/>
    </location>
</feature>
<dbReference type="GO" id="GO:0019237">
    <property type="term" value="F:centromeric DNA binding"/>
    <property type="evidence" value="ECO:0000318"/>
    <property type="project" value="GO_Central"/>
</dbReference>
<reference evidence="7" key="1">
    <citation type="submission" date="2011-07" db="UniProtKB">
        <authorList>
            <consortium name="Ensembl"/>
        </authorList>
    </citation>
    <scope>IDENTIFICATION</scope>
    <source>
        <strain evidence="7">Tuebingen</strain>
    </source>
</reference>
<dbReference type="Proteomes" id="UP000000437">
    <property type="component" value="Chromosome 24"/>
</dbReference>
<dbReference type="STRING" id="7955.ENSDARP00000110342"/>
<keyword evidence="3" id="KW-0238">DNA-binding</keyword>
<evidence type="ECO:0000313" key="10">
    <source>
        <dbReference type="ZFIN" id="ZDB-GENE-091118-108"/>
    </source>
</evidence>
<evidence type="ECO:0000256" key="3">
    <source>
        <dbReference type="ARBA" id="ARBA00023125"/>
    </source>
</evidence>
<dbReference type="InterPro" id="IPR011051">
    <property type="entry name" value="RmlC_Cupin_sf"/>
</dbReference>
<feature type="compositionally biased region" description="Polar residues" evidence="5">
    <location>
        <begin position="698"/>
        <end position="716"/>
    </location>
</feature>
<dbReference type="GO" id="GO:0051382">
    <property type="term" value="P:kinetochore assembly"/>
    <property type="evidence" value="ECO:0000318"/>
    <property type="project" value="GO_Central"/>
</dbReference>
<dbReference type="Ensembl" id="ENSDART00000126239.3">
    <property type="protein sequence ID" value="ENSDARP00000110342.2"/>
    <property type="gene ID" value="ENSDARG00000087238.5"/>
</dbReference>
<feature type="compositionally biased region" description="Low complexity" evidence="5">
    <location>
        <begin position="68"/>
        <end position="80"/>
    </location>
</feature>
<dbReference type="InterPro" id="IPR014710">
    <property type="entry name" value="RmlC-like_jellyroll"/>
</dbReference>
<dbReference type="AlphaFoldDB" id="E7FAC3"/>
<evidence type="ECO:0007829" key="11">
    <source>
        <dbReference type="PeptideAtlas" id="E7FAC3"/>
    </source>
</evidence>
<sequence>MSQVKAKKKLHYYQGHEIATSDYKVNEVLSLRDIDKLFDEIDADSDLGLPLLSPLPKNTVNGEKKSESSSSSEMQNASSKQVVVEHKEALIQENSIEEDEQMDKEESPFKGIAPIKTSSPIVLETERDKTMNGVRPVADPLLFGVEDEEPIGGDISEASCTQQSEAVKESLNMDSGSLASPPEKLEFRKTTKPNADALSSMKTAENNRAPVQATQSSSPELMDEDPNQISPVLLEECEDKLEAEQCQNQVAEDSVRGLSFQHKLKKALMPKSPCSRKQAAVSAAPPPADLEEDFMILDDEAPVLFIIPRKADGSKNKRPVPADIMKENLLTEPLSADQLSQSEAHPASRHGADAKKKQVQVESAKQKLKGKRGKASKKAAKDSVSDVAVEDGADTVTETLEERVCDQASTQNVQQHKAVPAGMRRRNSKPPEPAELTKKNGQTETGGSKEIPVAESRTTKKSTQSSNQGRQRSKAKKESNKVNVVADLHTANSVKSSKNRKNSKKEDSVSKTKKQSSKQQIVLVHPSCEEQEHEPSPAISEQEEEQRTVLNKQSPVKKQKRKETKTVEPKPKDPPPILSDISSDSPLCVKRKRNPPGQWWLTSPNESTTDLQPKHVTCTTQRPKASTKTATNKTPAVDSDETPSFRPVQENKKKQKRCNVSDSTEKVIAGANGRDVGAEKKTPKKKGGQRKQKPTAAPLTTSSQEVGSGLNDNALENSPEWCSPRRQHSVLAGEKRVFDSVYSRDTGSAKKRLSSSFRMPEVSEPDNNPQKRQRKAPSNWWETPQSQETANELPPPCSPPPQKSQHSPNKISNIPKKKGNSAKSQKTKNHAKNIKRKIVNTPKSIKRSLASMNAIFASAKNKSMVKSGQRHRKLGRRNLLHSLEDQSDHSSETMAHTDDQMQGMSHMSLGFTSGVTVQPSATTNKTSVRVSSGCNRLSDVDIDFRSGPSSMVELQQHDEEDDDDDDVDLPSSRMTHVRQTARVLARCDVCGPPLQPVVLEDEDWNNLHAWFAHLWPPASKNGQVISPDDFHWHSHGGRAMGHMVDLQSRSFSHGKILLGSFMKKPPQVDLDTVSVFSVISSCVRVEIEGVKSVFNSGQVFMIPSGQMYCIHNLCQEPAVLIYHRTQSDDT</sequence>
<dbReference type="eggNOG" id="ENOG502S2KA">
    <property type="taxonomic scope" value="Eukaryota"/>
</dbReference>
<keyword evidence="8" id="KW-1185">Reference proteome</keyword>
<evidence type="ECO:0000313" key="7">
    <source>
        <dbReference type="Ensembl" id="ENSDARP00000110342"/>
    </source>
</evidence>
<dbReference type="OMA" id="HSATTIF"/>
<dbReference type="PaxDb" id="7955-ENSDARP00000110342"/>
<organism evidence="7">
    <name type="scientific">Danio rerio</name>
    <name type="common">Zebrafish</name>
    <name type="synonym">Brachydanio rerio</name>
    <dbReference type="NCBI Taxonomy" id="7955"/>
    <lineage>
        <taxon>Eukaryota</taxon>
        <taxon>Metazoa</taxon>
        <taxon>Chordata</taxon>
        <taxon>Craniata</taxon>
        <taxon>Vertebrata</taxon>
        <taxon>Euteleostomi</taxon>
        <taxon>Actinopterygii</taxon>
        <taxon>Neopterygii</taxon>
        <taxon>Teleostei</taxon>
        <taxon>Ostariophysi</taxon>
        <taxon>Cypriniformes</taxon>
        <taxon>Danionidae</taxon>
        <taxon>Danioninae</taxon>
        <taxon>Danio</taxon>
    </lineage>
</organism>
<dbReference type="RefSeq" id="XP_706520.4">
    <property type="nucleotide sequence ID" value="XM_701428.9"/>
</dbReference>
<dbReference type="SMR" id="E7FAC3"/>
<feature type="compositionally biased region" description="Basic residues" evidence="5">
    <location>
        <begin position="366"/>
        <end position="378"/>
    </location>
</feature>
<name>E7FAC3_DANRE</name>
<feature type="domain" description="Mif2/CENP-C cupin" evidence="6">
    <location>
        <begin position="1047"/>
        <end position="1122"/>
    </location>
</feature>
<protein>
    <submittedName>
        <fullName evidence="9">Enolase-phosphatase E1 isoform X1</fullName>
    </submittedName>
    <submittedName>
        <fullName evidence="7">Si:ch211-161h7.4</fullName>
    </submittedName>
</protein>
<feature type="compositionally biased region" description="Low complexity" evidence="5">
    <location>
        <begin position="578"/>
        <end position="587"/>
    </location>
</feature>
<dbReference type="GO" id="GO:0000776">
    <property type="term" value="C:kinetochore"/>
    <property type="evidence" value="ECO:0007669"/>
    <property type="project" value="InterPro"/>
</dbReference>
<accession>E7FAC3</accession>
<dbReference type="Pfam" id="PF11699">
    <property type="entry name" value="CENP-C_C"/>
    <property type="match status" value="1"/>
</dbReference>
<comment type="subcellular location">
    <subcellularLocation>
        <location evidence="1">Nucleus</location>
    </subcellularLocation>
</comment>
<feature type="compositionally biased region" description="Polar residues" evidence="5">
    <location>
        <begin position="461"/>
        <end position="470"/>
    </location>
</feature>
<evidence type="ECO:0000259" key="6">
    <source>
        <dbReference type="Pfam" id="PF11699"/>
    </source>
</evidence>
<feature type="compositionally biased region" description="Polar residues" evidence="5">
    <location>
        <begin position="780"/>
        <end position="790"/>
    </location>
</feature>
<gene>
    <name evidence="7 9 10" type="primary">si:ch211-161h7.4</name>
</gene>
<evidence type="ECO:0000256" key="4">
    <source>
        <dbReference type="ARBA" id="ARBA00023242"/>
    </source>
</evidence>
<accession>A0A8N7TEU9</accession>
<feature type="compositionally biased region" description="Pro residues" evidence="5">
    <location>
        <begin position="793"/>
        <end position="802"/>
    </location>
</feature>
<dbReference type="OrthoDB" id="1939643at2759"/>
<feature type="region of interest" description="Disordered" evidence="5">
    <location>
        <begin position="148"/>
        <end position="226"/>
    </location>
</feature>
<dbReference type="PANTHER" id="PTHR16684">
    <property type="entry name" value="CENTROMERE PROTEIN C"/>
    <property type="match status" value="1"/>
</dbReference>
<dbReference type="GO" id="GO:0005634">
    <property type="term" value="C:nucleus"/>
    <property type="evidence" value="ECO:0007669"/>
    <property type="project" value="UniProtKB-SubCell"/>
</dbReference>
<dbReference type="ZFIN" id="ZDB-GENE-091118-108">
    <property type="gene designation" value="si:ch211-161h7.4"/>
</dbReference>
<feature type="region of interest" description="Disordered" evidence="5">
    <location>
        <begin position="309"/>
        <end position="833"/>
    </location>
</feature>
<dbReference type="GeneID" id="569837"/>
<dbReference type="SUPFAM" id="SSF51182">
    <property type="entry name" value="RmlC-like cupins"/>
    <property type="match status" value="1"/>
</dbReference>
<feature type="compositionally biased region" description="Low complexity" evidence="5">
    <location>
        <begin position="46"/>
        <end position="56"/>
    </location>
</feature>
<dbReference type="AGR" id="ZFIN:ZDB-GENE-091118-108"/>
<evidence type="ECO:0000256" key="5">
    <source>
        <dbReference type="SAM" id="MobiDB-lite"/>
    </source>
</evidence>